<reference evidence="2 3" key="1">
    <citation type="journal article" date="2008" name="Nature">
        <title>The genome of Laccaria bicolor provides insights into mycorrhizal symbiosis.</title>
        <authorList>
            <person name="Martin F."/>
            <person name="Aerts A."/>
            <person name="Ahren D."/>
            <person name="Brun A."/>
            <person name="Danchin E.G.J."/>
            <person name="Duchaussoy F."/>
            <person name="Gibon J."/>
            <person name="Kohler A."/>
            <person name="Lindquist E."/>
            <person name="Pereda V."/>
            <person name="Salamov A."/>
            <person name="Shapiro H.J."/>
            <person name="Wuyts J."/>
            <person name="Blaudez D."/>
            <person name="Buee M."/>
            <person name="Brokstein P."/>
            <person name="Canbaeck B."/>
            <person name="Cohen D."/>
            <person name="Courty P.E."/>
            <person name="Coutinho P.M."/>
            <person name="Delaruelle C."/>
            <person name="Detter J.C."/>
            <person name="Deveau A."/>
            <person name="DiFazio S."/>
            <person name="Duplessis S."/>
            <person name="Fraissinet-Tachet L."/>
            <person name="Lucic E."/>
            <person name="Frey-Klett P."/>
            <person name="Fourrey C."/>
            <person name="Feussner I."/>
            <person name="Gay G."/>
            <person name="Grimwood J."/>
            <person name="Hoegger P.J."/>
            <person name="Jain P."/>
            <person name="Kilaru S."/>
            <person name="Labbe J."/>
            <person name="Lin Y.C."/>
            <person name="Legue V."/>
            <person name="Le Tacon F."/>
            <person name="Marmeisse R."/>
            <person name="Melayah D."/>
            <person name="Montanini B."/>
            <person name="Muratet M."/>
            <person name="Nehls U."/>
            <person name="Niculita-Hirzel H."/>
            <person name="Oudot-Le Secq M.P."/>
            <person name="Peter M."/>
            <person name="Quesneville H."/>
            <person name="Rajashekar B."/>
            <person name="Reich M."/>
            <person name="Rouhier N."/>
            <person name="Schmutz J."/>
            <person name="Yin T."/>
            <person name="Chalot M."/>
            <person name="Henrissat B."/>
            <person name="Kuees U."/>
            <person name="Lucas S."/>
            <person name="Van de Peer Y."/>
            <person name="Podila G.K."/>
            <person name="Polle A."/>
            <person name="Pukkila P.J."/>
            <person name="Richardson P.M."/>
            <person name="Rouze P."/>
            <person name="Sanders I.R."/>
            <person name="Stajich J.E."/>
            <person name="Tunlid A."/>
            <person name="Tuskan G."/>
            <person name="Grigoriev I.V."/>
        </authorList>
    </citation>
    <scope>NUCLEOTIDE SEQUENCE [LARGE SCALE GENOMIC DNA]</scope>
    <source>
        <strain evidence="3">S238N-H82 / ATCC MYA-4686</strain>
    </source>
</reference>
<protein>
    <submittedName>
        <fullName evidence="2">Predicted protein</fullName>
    </submittedName>
</protein>
<keyword evidence="1" id="KW-1133">Transmembrane helix</keyword>
<sequence length="246" mass="27717">MSTIFIGQISIRTSAQASPSHTNSYPENRLRHFAKIAKFLSGQTYGISKNFSSRIGMHCGLSGFSAYHLSLHRFLPKKQNKKPILRPCAPESRSHITLDMAALAQLVDYVAAERLATRYLPFCDSIFLCLTHQLAINIDPYGCHIVETIRGWLMVFGFALSEGANSLRFTLSDVPNGCFLTSANRIVYLDYVVLMIYEAVILVLMMIPGIASWIIMYIYLFVNVVVLCALSLFLSTFMFCLYVRND</sequence>
<organism evidence="3">
    <name type="scientific">Laccaria bicolor (strain S238N-H82 / ATCC MYA-4686)</name>
    <name type="common">Bicoloured deceiver</name>
    <name type="synonym">Laccaria laccata var. bicolor</name>
    <dbReference type="NCBI Taxonomy" id="486041"/>
    <lineage>
        <taxon>Eukaryota</taxon>
        <taxon>Fungi</taxon>
        <taxon>Dikarya</taxon>
        <taxon>Basidiomycota</taxon>
        <taxon>Agaricomycotina</taxon>
        <taxon>Agaricomycetes</taxon>
        <taxon>Agaricomycetidae</taxon>
        <taxon>Agaricales</taxon>
        <taxon>Agaricineae</taxon>
        <taxon>Hydnangiaceae</taxon>
        <taxon>Laccaria</taxon>
    </lineage>
</organism>
<evidence type="ECO:0000256" key="1">
    <source>
        <dbReference type="SAM" id="Phobius"/>
    </source>
</evidence>
<dbReference type="HOGENOM" id="CLU_1129215_0_0_1"/>
<accession>B0DRV4</accession>
<proteinExistence type="predicted"/>
<feature type="transmembrane region" description="Helical" evidence="1">
    <location>
        <begin position="217"/>
        <end position="243"/>
    </location>
</feature>
<dbReference type="Proteomes" id="UP000001194">
    <property type="component" value="Unassembled WGS sequence"/>
</dbReference>
<evidence type="ECO:0000313" key="3">
    <source>
        <dbReference type="Proteomes" id="UP000001194"/>
    </source>
</evidence>
<evidence type="ECO:0000313" key="2">
    <source>
        <dbReference type="EMBL" id="EDR02678.1"/>
    </source>
</evidence>
<dbReference type="EMBL" id="DS547129">
    <property type="protein sequence ID" value="EDR02678.1"/>
    <property type="molecule type" value="Genomic_DNA"/>
</dbReference>
<keyword evidence="3" id="KW-1185">Reference proteome</keyword>
<keyword evidence="1" id="KW-0812">Transmembrane</keyword>
<feature type="transmembrane region" description="Helical" evidence="1">
    <location>
        <begin position="191"/>
        <end position="211"/>
    </location>
</feature>
<dbReference type="KEGG" id="lbc:LACBIDRAFT_332184"/>
<name>B0DRV4_LACBS</name>
<dbReference type="AlphaFoldDB" id="B0DRV4"/>
<dbReference type="OrthoDB" id="3350812at2759"/>
<gene>
    <name evidence="2" type="ORF">LACBIDRAFT_332184</name>
</gene>
<dbReference type="InParanoid" id="B0DRV4"/>
<keyword evidence="1" id="KW-0472">Membrane</keyword>
<dbReference type="RefSeq" id="XP_001886722.1">
    <property type="nucleotide sequence ID" value="XM_001886687.1"/>
</dbReference>
<dbReference type="GeneID" id="6082262"/>